<evidence type="ECO:0000313" key="2">
    <source>
        <dbReference type="EMBL" id="KAK4024051.1"/>
    </source>
</evidence>
<evidence type="ECO:0000256" key="1">
    <source>
        <dbReference type="SAM" id="MobiDB-lite"/>
    </source>
</evidence>
<feature type="compositionally biased region" description="Polar residues" evidence="1">
    <location>
        <begin position="1"/>
        <end position="13"/>
    </location>
</feature>
<dbReference type="EMBL" id="JAOYFB010000037">
    <property type="protein sequence ID" value="KAK4024051.1"/>
    <property type="molecule type" value="Genomic_DNA"/>
</dbReference>
<feature type="region of interest" description="Disordered" evidence="1">
    <location>
        <begin position="1"/>
        <end position="23"/>
    </location>
</feature>
<dbReference type="PANTHER" id="PTHR46601:SF1">
    <property type="entry name" value="ADF-H DOMAIN-CONTAINING PROTEIN"/>
    <property type="match status" value="1"/>
</dbReference>
<name>A0ABR0AG11_9CRUS</name>
<comment type="caution">
    <text evidence="2">The sequence shown here is derived from an EMBL/GenBank/DDBJ whole genome shotgun (WGS) entry which is preliminary data.</text>
</comment>
<proteinExistence type="predicted"/>
<sequence length="219" mass="24538">MPQTPIKLSQSDNDVAMGDSEDELTPSQEIINSSFQQLDQIAAVLGKSPLFSNKRLSSEQRQVVASKQIKKIVPALAEKVSVAYKVPIEDVVSTKEQSDDYDELISEIKSSFEASQSLIERKQLLTLLPKSWNRQKIVKEMQCSDFLAKEAIRLRNEVGILPKLKSKLSGKRLSDSDLSTIIQFYEENSKTSLGMKDVIMINREGEHPFAPKVQNVNNG</sequence>
<dbReference type="Proteomes" id="UP001234178">
    <property type="component" value="Unassembled WGS sequence"/>
</dbReference>
<protein>
    <submittedName>
        <fullName evidence="2">Uncharacterized protein</fullName>
    </submittedName>
</protein>
<organism evidence="2 3">
    <name type="scientific">Daphnia magna</name>
    <dbReference type="NCBI Taxonomy" id="35525"/>
    <lineage>
        <taxon>Eukaryota</taxon>
        <taxon>Metazoa</taxon>
        <taxon>Ecdysozoa</taxon>
        <taxon>Arthropoda</taxon>
        <taxon>Crustacea</taxon>
        <taxon>Branchiopoda</taxon>
        <taxon>Diplostraca</taxon>
        <taxon>Cladocera</taxon>
        <taxon>Anomopoda</taxon>
        <taxon>Daphniidae</taxon>
        <taxon>Daphnia</taxon>
    </lineage>
</organism>
<dbReference type="PANTHER" id="PTHR46601">
    <property type="entry name" value="ULP_PROTEASE DOMAIN-CONTAINING PROTEIN"/>
    <property type="match status" value="1"/>
</dbReference>
<keyword evidence="3" id="KW-1185">Reference proteome</keyword>
<evidence type="ECO:0000313" key="3">
    <source>
        <dbReference type="Proteomes" id="UP001234178"/>
    </source>
</evidence>
<reference evidence="2 3" key="1">
    <citation type="journal article" date="2023" name="Nucleic Acids Res.">
        <title>The hologenome of Daphnia magna reveals possible DNA methylation and microbiome-mediated evolution of the host genome.</title>
        <authorList>
            <person name="Chaturvedi A."/>
            <person name="Li X."/>
            <person name="Dhandapani V."/>
            <person name="Marshall H."/>
            <person name="Kissane S."/>
            <person name="Cuenca-Cambronero M."/>
            <person name="Asole G."/>
            <person name="Calvet F."/>
            <person name="Ruiz-Romero M."/>
            <person name="Marangio P."/>
            <person name="Guigo R."/>
            <person name="Rago D."/>
            <person name="Mirbahai L."/>
            <person name="Eastwood N."/>
            <person name="Colbourne J.K."/>
            <person name="Zhou J."/>
            <person name="Mallon E."/>
            <person name="Orsini L."/>
        </authorList>
    </citation>
    <scope>NUCLEOTIDE SEQUENCE [LARGE SCALE GENOMIC DNA]</scope>
    <source>
        <strain evidence="2">LRV0_1</strain>
    </source>
</reference>
<gene>
    <name evidence="2" type="ORF">OUZ56_009441</name>
</gene>
<accession>A0ABR0AG11</accession>